<proteinExistence type="predicted"/>
<accession>A0ABY6K556</accession>
<name>A0ABY6K556_9ARAC</name>
<dbReference type="Proteomes" id="UP001235939">
    <property type="component" value="Chromosome 02"/>
</dbReference>
<keyword evidence="2" id="KW-1185">Reference proteome</keyword>
<dbReference type="EMBL" id="CP092864">
    <property type="protein sequence ID" value="UYV64001.1"/>
    <property type="molecule type" value="Genomic_DNA"/>
</dbReference>
<organism evidence="1 2">
    <name type="scientific">Cordylochernes scorpioides</name>
    <dbReference type="NCBI Taxonomy" id="51811"/>
    <lineage>
        <taxon>Eukaryota</taxon>
        <taxon>Metazoa</taxon>
        <taxon>Ecdysozoa</taxon>
        <taxon>Arthropoda</taxon>
        <taxon>Chelicerata</taxon>
        <taxon>Arachnida</taxon>
        <taxon>Pseudoscorpiones</taxon>
        <taxon>Cheliferoidea</taxon>
        <taxon>Chernetidae</taxon>
        <taxon>Cordylochernes</taxon>
    </lineage>
</organism>
<gene>
    <name evidence="1" type="ORF">LAZ67_2006294</name>
</gene>
<reference evidence="1 2" key="1">
    <citation type="submission" date="2022-01" db="EMBL/GenBank/DDBJ databases">
        <title>A chromosomal length assembly of Cordylochernes scorpioides.</title>
        <authorList>
            <person name="Zeh D."/>
            <person name="Zeh J."/>
        </authorList>
    </citation>
    <scope>NUCLEOTIDE SEQUENCE [LARGE SCALE GENOMIC DNA]</scope>
    <source>
        <strain evidence="1">IN4F17</strain>
        <tissue evidence="1">Whole Body</tissue>
    </source>
</reference>
<sequence length="72" mass="8270">MTLKGRRFSSSSEVIENATVSSTVTKLRQNTYGLRTINDKHCWEMSVRVRFWPIVGNRGNHLAHGFIICNFT</sequence>
<protein>
    <submittedName>
        <fullName evidence="1">Uncharacterized protein</fullName>
    </submittedName>
</protein>
<evidence type="ECO:0000313" key="2">
    <source>
        <dbReference type="Proteomes" id="UP001235939"/>
    </source>
</evidence>
<evidence type="ECO:0000313" key="1">
    <source>
        <dbReference type="EMBL" id="UYV64001.1"/>
    </source>
</evidence>